<dbReference type="GO" id="GO:0008135">
    <property type="term" value="F:translation factor activity, RNA binding"/>
    <property type="evidence" value="ECO:0007669"/>
    <property type="project" value="TreeGrafter"/>
</dbReference>
<dbReference type="GO" id="GO:0005737">
    <property type="term" value="C:cytoplasm"/>
    <property type="evidence" value="ECO:0007669"/>
    <property type="project" value="TreeGrafter"/>
</dbReference>
<feature type="domain" description="RRM" evidence="3">
    <location>
        <begin position="9"/>
        <end position="96"/>
    </location>
</feature>
<dbReference type="Gene3D" id="3.30.70.330">
    <property type="match status" value="2"/>
</dbReference>
<accession>A0A914E6F4</accession>
<dbReference type="Pfam" id="PF16366">
    <property type="entry name" value="CEBP_ZZ"/>
    <property type="match status" value="1"/>
</dbReference>
<dbReference type="GO" id="GO:0000900">
    <property type="term" value="F:mRNA regulatory element binding translation repressor activity"/>
    <property type="evidence" value="ECO:0007669"/>
    <property type="project" value="TreeGrafter"/>
</dbReference>
<dbReference type="GO" id="GO:0045202">
    <property type="term" value="C:synapse"/>
    <property type="evidence" value="ECO:0007669"/>
    <property type="project" value="TreeGrafter"/>
</dbReference>
<dbReference type="Proteomes" id="UP000887540">
    <property type="component" value="Unplaced"/>
</dbReference>
<dbReference type="InterPro" id="IPR000504">
    <property type="entry name" value="RRM_dom"/>
</dbReference>
<evidence type="ECO:0000313" key="5">
    <source>
        <dbReference type="WBParaSite" id="ACRNAN_scaffold576.g22902.t1"/>
    </source>
</evidence>
<dbReference type="Gene3D" id="4.10.640.40">
    <property type="entry name" value="Cytoplasmic polyadenylation element-binding protein, ZZ domain"/>
    <property type="match status" value="1"/>
</dbReference>
<dbReference type="PROSITE" id="PS50102">
    <property type="entry name" value="RRM"/>
    <property type="match status" value="2"/>
</dbReference>
<feature type="domain" description="RRM" evidence="3">
    <location>
        <begin position="115"/>
        <end position="193"/>
    </location>
</feature>
<dbReference type="SUPFAM" id="SSF54928">
    <property type="entry name" value="RNA-binding domain, RBD"/>
    <property type="match status" value="1"/>
</dbReference>
<dbReference type="InterPro" id="IPR038446">
    <property type="entry name" value="CEBP_ZZ_sf"/>
</dbReference>
<dbReference type="SMART" id="SM00360">
    <property type="entry name" value="RRM"/>
    <property type="match status" value="2"/>
</dbReference>
<dbReference type="GO" id="GO:2000766">
    <property type="term" value="P:negative regulation of cytoplasmic translation"/>
    <property type="evidence" value="ECO:0007669"/>
    <property type="project" value="TreeGrafter"/>
</dbReference>
<dbReference type="GO" id="GO:0043005">
    <property type="term" value="C:neuron projection"/>
    <property type="evidence" value="ECO:0007669"/>
    <property type="project" value="TreeGrafter"/>
</dbReference>
<organism evidence="4 5">
    <name type="scientific">Acrobeloides nanus</name>
    <dbReference type="NCBI Taxonomy" id="290746"/>
    <lineage>
        <taxon>Eukaryota</taxon>
        <taxon>Metazoa</taxon>
        <taxon>Ecdysozoa</taxon>
        <taxon>Nematoda</taxon>
        <taxon>Chromadorea</taxon>
        <taxon>Rhabditida</taxon>
        <taxon>Tylenchina</taxon>
        <taxon>Cephalobomorpha</taxon>
        <taxon>Cephaloboidea</taxon>
        <taxon>Cephalobidae</taxon>
        <taxon>Acrobeloides</taxon>
    </lineage>
</organism>
<protein>
    <submittedName>
        <fullName evidence="5">RRM domain-containing protein</fullName>
    </submittedName>
</protein>
<keyword evidence="1 2" id="KW-0694">RNA-binding</keyword>
<evidence type="ECO:0000313" key="4">
    <source>
        <dbReference type="Proteomes" id="UP000887540"/>
    </source>
</evidence>
<keyword evidence="4" id="KW-1185">Reference proteome</keyword>
<dbReference type="InterPro" id="IPR034819">
    <property type="entry name" value="CPEB"/>
</dbReference>
<name>A0A914E6F4_9BILA</name>
<dbReference type="GO" id="GO:0003730">
    <property type="term" value="F:mRNA 3'-UTR binding"/>
    <property type="evidence" value="ECO:0007669"/>
    <property type="project" value="InterPro"/>
</dbReference>
<dbReference type="PANTHER" id="PTHR12566">
    <property type="entry name" value="CYTOPLASMIC POLYADENYLATION ELEMENT BINDING PROTEIN CPEB"/>
    <property type="match status" value="1"/>
</dbReference>
<dbReference type="GO" id="GO:0043022">
    <property type="term" value="F:ribosome binding"/>
    <property type="evidence" value="ECO:0007669"/>
    <property type="project" value="TreeGrafter"/>
</dbReference>
<evidence type="ECO:0000259" key="3">
    <source>
        <dbReference type="PROSITE" id="PS50102"/>
    </source>
</evidence>
<sequence>MNESFSYGRKVFLGGLPMAVTVAELHANFDRFGPLMVDWPHKASYEVMPPNRYAFLIFSNPASVNFLMSLCGPSDFNNFIIDLNNGNKVIISVKPWELRNNEAVLDRNWQRFERFSIFIGGVHRRATANELANLINEAIGGVVYVGMEIDEQTDYPKGAARVVFSNPASYIKAIGTRRITTMTNGYERVIELKPYVCDNMRCEECLMAEARFFCPEIRCLKYFCEMCWPMSHVQPGLGAHIPMDKNNLHLHTPKKHMQRVDKAYPNWIPLTPCSSLSSPLKLSPTLSDLKLDELKIFDALYPTSPSKINIQFNTPKKFMPRGDKAFTGRIPLTPNSNMASPLKLIPTAFEFGPFKPEI</sequence>
<dbReference type="InterPro" id="IPR032296">
    <property type="entry name" value="CEBP_ZZ"/>
</dbReference>
<dbReference type="InterPro" id="IPR035979">
    <property type="entry name" value="RBD_domain_sf"/>
</dbReference>
<proteinExistence type="predicted"/>
<dbReference type="PANTHER" id="PTHR12566:SF12">
    <property type="entry name" value="TRANSLATIONAL REGULATOR ORB2"/>
    <property type="match status" value="1"/>
</dbReference>
<dbReference type="Pfam" id="PF00076">
    <property type="entry name" value="RRM_1"/>
    <property type="match status" value="1"/>
</dbReference>
<dbReference type="AlphaFoldDB" id="A0A914E6F4"/>
<dbReference type="WBParaSite" id="ACRNAN_scaffold576.g22902.t1">
    <property type="protein sequence ID" value="ACRNAN_scaffold576.g22902.t1"/>
    <property type="gene ID" value="ACRNAN_scaffold576.g22902"/>
</dbReference>
<evidence type="ECO:0000256" key="2">
    <source>
        <dbReference type="PROSITE-ProRule" id="PRU00176"/>
    </source>
</evidence>
<dbReference type="GO" id="GO:0005634">
    <property type="term" value="C:nucleus"/>
    <property type="evidence" value="ECO:0007669"/>
    <property type="project" value="TreeGrafter"/>
</dbReference>
<dbReference type="InterPro" id="IPR012677">
    <property type="entry name" value="Nucleotide-bd_a/b_plait_sf"/>
</dbReference>
<dbReference type="CDD" id="cd19757">
    <property type="entry name" value="Bbox1"/>
    <property type="match status" value="1"/>
</dbReference>
<evidence type="ECO:0000256" key="1">
    <source>
        <dbReference type="ARBA" id="ARBA00022884"/>
    </source>
</evidence>
<dbReference type="Pfam" id="PF16367">
    <property type="entry name" value="RRM_7"/>
    <property type="match status" value="1"/>
</dbReference>
<reference evidence="5" key="1">
    <citation type="submission" date="2022-11" db="UniProtKB">
        <authorList>
            <consortium name="WormBaseParasite"/>
        </authorList>
    </citation>
    <scope>IDENTIFICATION</scope>
</reference>